<dbReference type="GO" id="GO:0016758">
    <property type="term" value="F:hexosyltransferase activity"/>
    <property type="evidence" value="ECO:0007669"/>
    <property type="project" value="UniProtKB-ARBA"/>
</dbReference>
<dbReference type="InterPro" id="IPR029044">
    <property type="entry name" value="Nucleotide-diphossugar_trans"/>
</dbReference>
<protein>
    <submittedName>
        <fullName evidence="2">Glycosyltransferase</fullName>
    </submittedName>
</protein>
<dbReference type="Pfam" id="PF00535">
    <property type="entry name" value="Glycos_transf_2"/>
    <property type="match status" value="1"/>
</dbReference>
<gene>
    <name evidence="2" type="ORF">DWV53_13450</name>
</gene>
<dbReference type="PANTHER" id="PTHR22916:SF65">
    <property type="entry name" value="SLR1065 PROTEIN"/>
    <property type="match status" value="1"/>
</dbReference>
<dbReference type="EMBL" id="QSAV01000057">
    <property type="protein sequence ID" value="RGW75401.1"/>
    <property type="molecule type" value="Genomic_DNA"/>
</dbReference>
<dbReference type="InterPro" id="IPR001173">
    <property type="entry name" value="Glyco_trans_2-like"/>
</dbReference>
<dbReference type="Proteomes" id="UP000285776">
    <property type="component" value="Unassembled WGS sequence"/>
</dbReference>
<name>A0AA92U6X3_9BACT</name>
<dbReference type="RefSeq" id="WP_118154891.1">
    <property type="nucleotide sequence ID" value="NZ_QSAV01000057.1"/>
</dbReference>
<dbReference type="SUPFAM" id="SSF53448">
    <property type="entry name" value="Nucleotide-diphospho-sugar transferases"/>
    <property type="match status" value="1"/>
</dbReference>
<dbReference type="PANTHER" id="PTHR22916">
    <property type="entry name" value="GLYCOSYLTRANSFERASE"/>
    <property type="match status" value="1"/>
</dbReference>
<proteinExistence type="predicted"/>
<sequence>MKPKITILTACYNGAAHIEETIQSVIAQCYNNLEYVIVDGGSTDGTLDIIKKYEKYVDVLISEPDNGISDAFNKGIKVATGDLICIVNSDDVLIENALNQFASKYTLGYDIYRCNQVFWNDKTDTKTRDVPTMNFPIPPLSLHICHNATFISKELYEKCGGYKIFFKYIMDLDFFVRAYKQGAKFFYINVDVVNFRLGGVSQSHNKQKWKEYMEVISGNGGTRLSKLVFYIYLKTRFFAKKLVMLINPDFRLILTQKKIK</sequence>
<feature type="domain" description="Glycosyltransferase 2-like" evidence="1">
    <location>
        <begin position="6"/>
        <end position="130"/>
    </location>
</feature>
<dbReference type="Gene3D" id="3.90.550.10">
    <property type="entry name" value="Spore Coat Polysaccharide Biosynthesis Protein SpsA, Chain A"/>
    <property type="match status" value="1"/>
</dbReference>
<organism evidence="2 3">
    <name type="scientific">Segatella copri</name>
    <dbReference type="NCBI Taxonomy" id="165179"/>
    <lineage>
        <taxon>Bacteria</taxon>
        <taxon>Pseudomonadati</taxon>
        <taxon>Bacteroidota</taxon>
        <taxon>Bacteroidia</taxon>
        <taxon>Bacteroidales</taxon>
        <taxon>Prevotellaceae</taxon>
        <taxon>Segatella</taxon>
    </lineage>
</organism>
<evidence type="ECO:0000259" key="1">
    <source>
        <dbReference type="Pfam" id="PF00535"/>
    </source>
</evidence>
<comment type="caution">
    <text evidence="2">The sequence shown here is derived from an EMBL/GenBank/DDBJ whole genome shotgun (WGS) entry which is preliminary data.</text>
</comment>
<dbReference type="CDD" id="cd06433">
    <property type="entry name" value="GT_2_WfgS_like"/>
    <property type="match status" value="1"/>
</dbReference>
<accession>A0AA92U6X3</accession>
<reference evidence="2 3" key="1">
    <citation type="submission" date="2018-08" db="EMBL/GenBank/DDBJ databases">
        <title>A genome reference for cultivated species of the human gut microbiota.</title>
        <authorList>
            <person name="Zou Y."/>
            <person name="Xue W."/>
            <person name="Luo G."/>
        </authorList>
    </citation>
    <scope>NUCLEOTIDE SEQUENCE [LARGE SCALE GENOMIC DNA]</scope>
    <source>
        <strain evidence="2 3">AF10-17</strain>
    </source>
</reference>
<evidence type="ECO:0000313" key="2">
    <source>
        <dbReference type="EMBL" id="RGW75401.1"/>
    </source>
</evidence>
<evidence type="ECO:0000313" key="3">
    <source>
        <dbReference type="Proteomes" id="UP000285776"/>
    </source>
</evidence>
<dbReference type="AlphaFoldDB" id="A0AA92U6X3"/>